<dbReference type="EMBL" id="VSSQ01032151">
    <property type="protein sequence ID" value="MPM83330.1"/>
    <property type="molecule type" value="Genomic_DNA"/>
</dbReference>
<evidence type="ECO:0000259" key="1">
    <source>
        <dbReference type="PROSITE" id="PS50943"/>
    </source>
</evidence>
<dbReference type="Gene3D" id="1.10.260.40">
    <property type="entry name" value="lambda repressor-like DNA-binding domains"/>
    <property type="match status" value="1"/>
</dbReference>
<dbReference type="PROSITE" id="PS50943">
    <property type="entry name" value="HTH_CROC1"/>
    <property type="match status" value="1"/>
</dbReference>
<dbReference type="GO" id="GO:0003677">
    <property type="term" value="F:DNA binding"/>
    <property type="evidence" value="ECO:0007669"/>
    <property type="project" value="InterPro"/>
</dbReference>
<accession>A0A645D1E1</accession>
<dbReference type="InterPro" id="IPR001387">
    <property type="entry name" value="Cro/C1-type_HTH"/>
</dbReference>
<protein>
    <recommendedName>
        <fullName evidence="1">HTH cro/C1-type domain-containing protein</fullName>
    </recommendedName>
</protein>
<name>A0A645D1E1_9ZZZZ</name>
<dbReference type="SMART" id="SM00530">
    <property type="entry name" value="HTH_XRE"/>
    <property type="match status" value="1"/>
</dbReference>
<organism evidence="2">
    <name type="scientific">bioreactor metagenome</name>
    <dbReference type="NCBI Taxonomy" id="1076179"/>
    <lineage>
        <taxon>unclassified sequences</taxon>
        <taxon>metagenomes</taxon>
        <taxon>ecological metagenomes</taxon>
    </lineage>
</organism>
<dbReference type="CDD" id="cd00093">
    <property type="entry name" value="HTH_XRE"/>
    <property type="match status" value="1"/>
</dbReference>
<comment type="caution">
    <text evidence="2">The sequence shown here is derived from an EMBL/GenBank/DDBJ whole genome shotgun (WGS) entry which is preliminary data.</text>
</comment>
<evidence type="ECO:0000313" key="2">
    <source>
        <dbReference type="EMBL" id="MPM83330.1"/>
    </source>
</evidence>
<proteinExistence type="predicted"/>
<sequence length="209" mass="24154">MSELNFELLQQNIRELISNNDITQQQLAEIAGMTQANVSKALNKSEKKQFTLDQLYRIAQHFGVSIDDLVGNKAANESQTSPRKVLSLLTALICEVKIKTTTVTLEEEIYNIYCNNQGYPDCSIDKKPVSYPAFYFPDYHEVWDFTTDKHEAEEIHYEFQSGGNETKFKQLNELLKDFLPVIDLYRKKSIPEEAFKMVLKGYLDKLPNR</sequence>
<dbReference type="InterPro" id="IPR010982">
    <property type="entry name" value="Lambda_DNA-bd_dom_sf"/>
</dbReference>
<feature type="domain" description="HTH cro/C1-type" evidence="1">
    <location>
        <begin position="13"/>
        <end position="69"/>
    </location>
</feature>
<dbReference type="Pfam" id="PF13443">
    <property type="entry name" value="HTH_26"/>
    <property type="match status" value="1"/>
</dbReference>
<reference evidence="2" key="1">
    <citation type="submission" date="2019-08" db="EMBL/GenBank/DDBJ databases">
        <authorList>
            <person name="Kucharzyk K."/>
            <person name="Murdoch R.W."/>
            <person name="Higgins S."/>
            <person name="Loffler F."/>
        </authorList>
    </citation>
    <scope>NUCLEOTIDE SEQUENCE</scope>
</reference>
<dbReference type="SUPFAM" id="SSF47413">
    <property type="entry name" value="lambda repressor-like DNA-binding domains"/>
    <property type="match status" value="1"/>
</dbReference>
<gene>
    <name evidence="2" type="ORF">SDC9_130394</name>
</gene>
<dbReference type="AlphaFoldDB" id="A0A645D1E1"/>